<dbReference type="RefSeq" id="WP_097136449.1">
    <property type="nucleotide sequence ID" value="NZ_OBQD01000002.1"/>
</dbReference>
<dbReference type="PANTHER" id="PTHR38589:SF1">
    <property type="entry name" value="BLR0621 PROTEIN"/>
    <property type="match status" value="1"/>
</dbReference>
<dbReference type="AlphaFoldDB" id="A0A285U3K1"/>
<protein>
    <submittedName>
        <fullName evidence="3">L,D-transpeptidase-like protein</fullName>
    </submittedName>
</protein>
<organism evidence="3 4">
    <name type="scientific">Rhizobium subbaraonis</name>
    <dbReference type="NCBI Taxonomy" id="908946"/>
    <lineage>
        <taxon>Bacteria</taxon>
        <taxon>Pseudomonadati</taxon>
        <taxon>Pseudomonadota</taxon>
        <taxon>Alphaproteobacteria</taxon>
        <taxon>Hyphomicrobiales</taxon>
        <taxon>Rhizobiaceae</taxon>
        <taxon>Rhizobium/Agrobacterium group</taxon>
        <taxon>Rhizobium</taxon>
    </lineage>
</organism>
<keyword evidence="4" id="KW-1185">Reference proteome</keyword>
<keyword evidence="1" id="KW-0573">Peptidoglycan synthesis</keyword>
<gene>
    <name evidence="3" type="ORF">SAMN05892877_102287</name>
</gene>
<evidence type="ECO:0000313" key="3">
    <source>
        <dbReference type="EMBL" id="SOC35998.1"/>
    </source>
</evidence>
<feature type="domain" description="L,D-TPase catalytic" evidence="2">
    <location>
        <begin position="1"/>
        <end position="169"/>
    </location>
</feature>
<evidence type="ECO:0000256" key="1">
    <source>
        <dbReference type="PROSITE-ProRule" id="PRU01373"/>
    </source>
</evidence>
<evidence type="ECO:0000313" key="4">
    <source>
        <dbReference type="Proteomes" id="UP000219167"/>
    </source>
</evidence>
<dbReference type="PANTHER" id="PTHR38589">
    <property type="entry name" value="BLR0621 PROTEIN"/>
    <property type="match status" value="1"/>
</dbReference>
<reference evidence="3 4" key="1">
    <citation type="submission" date="2017-08" db="EMBL/GenBank/DDBJ databases">
        <authorList>
            <person name="de Groot N.N."/>
        </authorList>
    </citation>
    <scope>NUCLEOTIDE SEQUENCE [LARGE SCALE GENOMIC DNA]</scope>
    <source>
        <strain evidence="3 4">JC85</strain>
    </source>
</reference>
<dbReference type="GO" id="GO:0016740">
    <property type="term" value="F:transferase activity"/>
    <property type="evidence" value="ECO:0007669"/>
    <property type="project" value="InterPro"/>
</dbReference>
<comment type="pathway">
    <text evidence="1">Cell wall biogenesis; peptidoglycan biosynthesis.</text>
</comment>
<dbReference type="Pfam" id="PF03734">
    <property type="entry name" value="YkuD"/>
    <property type="match status" value="1"/>
</dbReference>
<dbReference type="InterPro" id="IPR005490">
    <property type="entry name" value="LD_TPept_cat_dom"/>
</dbReference>
<name>A0A285U3K1_9HYPH</name>
<dbReference type="GO" id="GO:0071555">
    <property type="term" value="P:cell wall organization"/>
    <property type="evidence" value="ECO:0007669"/>
    <property type="project" value="UniProtKB-UniRule"/>
</dbReference>
<sequence length="172" mass="18839">MDLIVSRDGDGWQATYGDKRWRCAIGRGGLRAAREKVEGDGASPIGRWPIRRVFYRADRIAQPASPFPVSAIDRLDGWCDAPSHPEYNRQIRLPFAASHEELWMEDDIYDIVVVLGHNDDPPVPGAGSAVFLHIARPGYTPTAGCAALSREDLLAFLALADPSSHLVFSDAA</sequence>
<dbReference type="EMBL" id="OBQD01000002">
    <property type="protein sequence ID" value="SOC35998.1"/>
    <property type="molecule type" value="Genomic_DNA"/>
</dbReference>
<feature type="active site" description="Proton donor/acceptor" evidence="1">
    <location>
        <position position="133"/>
    </location>
</feature>
<accession>A0A285U3K1</accession>
<keyword evidence="1" id="KW-0133">Cell shape</keyword>
<dbReference type="GO" id="GO:0009252">
    <property type="term" value="P:peptidoglycan biosynthetic process"/>
    <property type="evidence" value="ECO:0007669"/>
    <property type="project" value="UniProtKB-KW"/>
</dbReference>
<dbReference type="OrthoDB" id="9804204at2"/>
<proteinExistence type="predicted"/>
<keyword evidence="1" id="KW-0961">Cell wall biogenesis/degradation</keyword>
<feature type="active site" description="Nucleophile" evidence="1">
    <location>
        <position position="145"/>
    </location>
</feature>
<evidence type="ECO:0000259" key="2">
    <source>
        <dbReference type="PROSITE" id="PS52029"/>
    </source>
</evidence>
<dbReference type="Proteomes" id="UP000219167">
    <property type="component" value="Unassembled WGS sequence"/>
</dbReference>
<dbReference type="GO" id="GO:0008360">
    <property type="term" value="P:regulation of cell shape"/>
    <property type="evidence" value="ECO:0007669"/>
    <property type="project" value="UniProtKB-UniRule"/>
</dbReference>
<dbReference type="PROSITE" id="PS52029">
    <property type="entry name" value="LD_TPASE"/>
    <property type="match status" value="1"/>
</dbReference>